<dbReference type="AlphaFoldDB" id="A0A8H0F1T6"/>
<gene>
    <name evidence="1" type="ORF">G3W53_31060</name>
</gene>
<sequence>MKNRKVVGEKVQDIADDLNVSISRLYHWLKM</sequence>
<organism evidence="1 2">
    <name type="scientific">Escherichia coli</name>
    <dbReference type="NCBI Taxonomy" id="562"/>
    <lineage>
        <taxon>Bacteria</taxon>
        <taxon>Pseudomonadati</taxon>
        <taxon>Pseudomonadota</taxon>
        <taxon>Gammaproteobacteria</taxon>
        <taxon>Enterobacterales</taxon>
        <taxon>Enterobacteriaceae</taxon>
        <taxon>Escherichia</taxon>
    </lineage>
</organism>
<dbReference type="Proteomes" id="UP000471360">
    <property type="component" value="Unassembled WGS sequence"/>
</dbReference>
<protein>
    <submittedName>
        <fullName evidence="1">Transcriptional regulator</fullName>
    </submittedName>
</protein>
<reference evidence="1 2" key="1">
    <citation type="submission" date="2020-02" db="EMBL/GenBank/DDBJ databases">
        <authorList>
            <person name="Subbiah M."/>
            <person name="Call D."/>
        </authorList>
    </citation>
    <scope>NUCLEOTIDE SEQUENCE [LARGE SCALE GENOMIC DNA]</scope>
    <source>
        <strain evidence="1 2">8375wB1</strain>
    </source>
</reference>
<name>A0A8H0F1T6_ECOLX</name>
<proteinExistence type="predicted"/>
<dbReference type="EMBL" id="JAAGYP010000729">
    <property type="protein sequence ID" value="NEN74356.1"/>
    <property type="molecule type" value="Genomic_DNA"/>
</dbReference>
<accession>A0A8H0F1T6</accession>
<comment type="caution">
    <text evidence="1">The sequence shown here is derived from an EMBL/GenBank/DDBJ whole genome shotgun (WGS) entry which is preliminary data.</text>
</comment>
<evidence type="ECO:0000313" key="1">
    <source>
        <dbReference type="EMBL" id="NEN74356.1"/>
    </source>
</evidence>
<evidence type="ECO:0000313" key="2">
    <source>
        <dbReference type="Proteomes" id="UP000471360"/>
    </source>
</evidence>